<proteinExistence type="predicted"/>
<feature type="region of interest" description="Disordered" evidence="2">
    <location>
        <begin position="1"/>
        <end position="30"/>
    </location>
</feature>
<dbReference type="PANTHER" id="PTHR40619:SF3">
    <property type="entry name" value="FUNGAL STAND N-TERMINAL GOODBYE DOMAIN-CONTAINING PROTEIN"/>
    <property type="match status" value="1"/>
</dbReference>
<name>A0A8H4VZD2_9HELO</name>
<organism evidence="4 5">
    <name type="scientific">Cudoniella acicularis</name>
    <dbReference type="NCBI Taxonomy" id="354080"/>
    <lineage>
        <taxon>Eukaryota</taxon>
        <taxon>Fungi</taxon>
        <taxon>Dikarya</taxon>
        <taxon>Ascomycota</taxon>
        <taxon>Pezizomycotina</taxon>
        <taxon>Leotiomycetes</taxon>
        <taxon>Helotiales</taxon>
        <taxon>Tricladiaceae</taxon>
        <taxon>Cudoniella</taxon>
    </lineage>
</organism>
<feature type="compositionally biased region" description="Basic and acidic residues" evidence="2">
    <location>
        <begin position="15"/>
        <end position="24"/>
    </location>
</feature>
<reference evidence="4 5" key="1">
    <citation type="submission" date="2020-03" db="EMBL/GenBank/DDBJ databases">
        <title>Draft Genome Sequence of Cudoniella acicularis.</title>
        <authorList>
            <person name="Buettner E."/>
            <person name="Kellner H."/>
        </authorList>
    </citation>
    <scope>NUCLEOTIDE SEQUENCE [LARGE SCALE GENOMIC DNA]</scope>
    <source>
        <strain evidence="4 5">DSM 108380</strain>
    </source>
</reference>
<evidence type="ECO:0000256" key="2">
    <source>
        <dbReference type="SAM" id="MobiDB-lite"/>
    </source>
</evidence>
<accession>A0A8H4VZD2</accession>
<evidence type="ECO:0000313" key="4">
    <source>
        <dbReference type="EMBL" id="KAF4628423.1"/>
    </source>
</evidence>
<comment type="caution">
    <text evidence="4">The sequence shown here is derived from an EMBL/GenBank/DDBJ whole genome shotgun (WGS) entry which is preliminary data.</text>
</comment>
<keyword evidence="1" id="KW-0677">Repeat</keyword>
<dbReference type="OrthoDB" id="5419927at2759"/>
<evidence type="ECO:0000313" key="5">
    <source>
        <dbReference type="Proteomes" id="UP000566819"/>
    </source>
</evidence>
<dbReference type="InterPro" id="IPR056884">
    <property type="entry name" value="NPHP3-like_N"/>
</dbReference>
<dbReference type="AlphaFoldDB" id="A0A8H4VZD2"/>
<evidence type="ECO:0000259" key="3">
    <source>
        <dbReference type="Pfam" id="PF24883"/>
    </source>
</evidence>
<sequence>MNSEKKKRTSYFFSRGEKGNKDKNGTNLNPEVAKEWFSERGREIHDALGVESQWDADEKKYKPNPQVAIENLEKILATHDFDAPQGEPKFYNCPWETVFDQLSQAKGEYDSQMHLGRAAMGGIDLISSGIDLIPEEYGLGVIKGVLGLIFESIKRRVENRERILEILETLPEDIIIINVACRSLDPEPRDLELQRAFYSNVAVQLPDLVEVLLGKEPWYRKTLSFLTLRKQETMKIEDILSRWTKCITRFKAHIRNMKARMMGKIASHSAAAEKYGAESNRRLVALSSQVGGFESKFENVQDFIIGAVKVEFSSISAKLDNWLQVQDKGAQAQTIIFHQMQEIIREKEIEIENLLEEKGLLQHGLMINGTENNYSSHRNKMQRMQPHTKPEDASLPIITQLELMGILAVSPHESWNDLDYVFRQASSFDAKNMGRANWLLKMDEFTSWISEHQSSILLVEGSFPNNLIKPVTSLSIFGSTFVSSLINSPRCIVLFFFGGLYADEEGRNCGPSGLIRSMITQLLLNDKLPKPMLNFLSKDFITACENQDLNALCELFERLVLQLPSYTQVFCVLDGLAWYEQEPWTSELLLFISMLEQLAKGMDDTQMRSLKVLITFAGRSLRISDRVEKDPRLWKQVSLAEGHIDHMKMSTFVTSSETIKYLPSDDG</sequence>
<keyword evidence="5" id="KW-1185">Reference proteome</keyword>
<protein>
    <recommendedName>
        <fullName evidence="3">Nephrocystin 3-like N-terminal domain-containing protein</fullName>
    </recommendedName>
</protein>
<feature type="domain" description="Nephrocystin 3-like N-terminal" evidence="3">
    <location>
        <begin position="436"/>
        <end position="615"/>
    </location>
</feature>
<dbReference type="Proteomes" id="UP000566819">
    <property type="component" value="Unassembled WGS sequence"/>
</dbReference>
<dbReference type="PANTHER" id="PTHR40619">
    <property type="entry name" value="FUNGAL STAND N-TERMINAL GOODBYE DOMAIN-CONTAINING PROTEIN"/>
    <property type="match status" value="1"/>
</dbReference>
<dbReference type="Pfam" id="PF24883">
    <property type="entry name" value="NPHP3_N"/>
    <property type="match status" value="1"/>
</dbReference>
<evidence type="ECO:0000256" key="1">
    <source>
        <dbReference type="ARBA" id="ARBA00022737"/>
    </source>
</evidence>
<gene>
    <name evidence="4" type="ORF">G7Y89_g9722</name>
</gene>
<dbReference type="EMBL" id="JAAMPI010000814">
    <property type="protein sequence ID" value="KAF4628423.1"/>
    <property type="molecule type" value="Genomic_DNA"/>
</dbReference>